<dbReference type="GO" id="GO:0015189">
    <property type="term" value="F:L-lysine transmembrane transporter activity"/>
    <property type="evidence" value="ECO:0007669"/>
    <property type="project" value="TreeGrafter"/>
</dbReference>
<reference evidence="12" key="1">
    <citation type="submission" date="2014-11" db="EMBL/GenBank/DDBJ databases">
        <authorList>
            <person name="Otto D Thomas"/>
            <person name="Naeem Raeece"/>
        </authorList>
    </citation>
    <scope>NUCLEOTIDE SEQUENCE</scope>
</reference>
<keyword evidence="8 10" id="KW-0472">Membrane</keyword>
<evidence type="ECO:0000256" key="5">
    <source>
        <dbReference type="ARBA" id="ARBA00022692"/>
    </source>
</evidence>
<feature type="transmembrane region" description="Helical" evidence="10">
    <location>
        <begin position="100"/>
        <end position="123"/>
    </location>
</feature>
<feature type="transmembrane region" description="Helical" evidence="10">
    <location>
        <begin position="403"/>
        <end position="422"/>
    </location>
</feature>
<keyword evidence="4" id="KW-0926">Vacuole</keyword>
<keyword evidence="6" id="KW-0029">Amino-acid transport</keyword>
<evidence type="ECO:0000256" key="6">
    <source>
        <dbReference type="ARBA" id="ARBA00022970"/>
    </source>
</evidence>
<feature type="region of interest" description="Disordered" evidence="9">
    <location>
        <begin position="1"/>
        <end position="44"/>
    </location>
</feature>
<protein>
    <recommendedName>
        <fullName evidence="11">Amino acid transporter transmembrane domain-containing protein</fullName>
    </recommendedName>
</protein>
<feature type="compositionally biased region" description="Basic and acidic residues" evidence="9">
    <location>
        <begin position="8"/>
        <end position="17"/>
    </location>
</feature>
<feature type="transmembrane region" description="Helical" evidence="10">
    <location>
        <begin position="233"/>
        <end position="255"/>
    </location>
</feature>
<feature type="transmembrane region" description="Helical" evidence="10">
    <location>
        <begin position="428"/>
        <end position="451"/>
    </location>
</feature>
<evidence type="ECO:0000313" key="12">
    <source>
        <dbReference type="EMBL" id="CEM05491.1"/>
    </source>
</evidence>
<feature type="transmembrane region" description="Helical" evidence="10">
    <location>
        <begin position="307"/>
        <end position="334"/>
    </location>
</feature>
<dbReference type="PhylomeDB" id="A0A0G4F1U4"/>
<dbReference type="PANTHER" id="PTHR22950:SF678">
    <property type="entry name" value="VACUOLAR AMINO ACID TRANSPORTER 5-RELATED"/>
    <property type="match status" value="1"/>
</dbReference>
<dbReference type="GO" id="GO:0005290">
    <property type="term" value="F:L-histidine transmembrane transporter activity"/>
    <property type="evidence" value="ECO:0007669"/>
    <property type="project" value="TreeGrafter"/>
</dbReference>
<keyword evidence="7 10" id="KW-1133">Transmembrane helix</keyword>
<keyword evidence="5 10" id="KW-0812">Transmembrane</keyword>
<dbReference type="Pfam" id="PF01490">
    <property type="entry name" value="Aa_trans"/>
    <property type="match status" value="1"/>
</dbReference>
<feature type="transmembrane region" description="Helical" evidence="10">
    <location>
        <begin position="164"/>
        <end position="183"/>
    </location>
</feature>
<dbReference type="GO" id="GO:0005302">
    <property type="term" value="F:L-tyrosine transmembrane transporter activity"/>
    <property type="evidence" value="ECO:0007669"/>
    <property type="project" value="TreeGrafter"/>
</dbReference>
<dbReference type="GO" id="GO:0061459">
    <property type="term" value="F:L-arginine transmembrane transporter activity"/>
    <property type="evidence" value="ECO:0007669"/>
    <property type="project" value="TreeGrafter"/>
</dbReference>
<evidence type="ECO:0000256" key="4">
    <source>
        <dbReference type="ARBA" id="ARBA00022554"/>
    </source>
</evidence>
<dbReference type="VEuPathDB" id="CryptoDB:Cvel_14642"/>
<evidence type="ECO:0000259" key="11">
    <source>
        <dbReference type="Pfam" id="PF01490"/>
    </source>
</evidence>
<dbReference type="EMBL" id="CDMZ01000053">
    <property type="protein sequence ID" value="CEM05491.1"/>
    <property type="molecule type" value="Genomic_DNA"/>
</dbReference>
<dbReference type="InterPro" id="IPR013057">
    <property type="entry name" value="AA_transpt_TM"/>
</dbReference>
<feature type="compositionally biased region" description="Low complexity" evidence="9">
    <location>
        <begin position="26"/>
        <end position="36"/>
    </location>
</feature>
<dbReference type="AlphaFoldDB" id="A0A0G4F1U4"/>
<evidence type="ECO:0000256" key="2">
    <source>
        <dbReference type="ARBA" id="ARBA00008066"/>
    </source>
</evidence>
<accession>A0A0G4F1U4</accession>
<feature type="transmembrane region" description="Helical" evidence="10">
    <location>
        <begin position="135"/>
        <end position="152"/>
    </location>
</feature>
<comment type="similarity">
    <text evidence="2">Belongs to the amino acid/polyamine transporter 2 family.</text>
</comment>
<feature type="transmembrane region" description="Helical" evidence="10">
    <location>
        <begin position="203"/>
        <end position="221"/>
    </location>
</feature>
<evidence type="ECO:0000256" key="10">
    <source>
        <dbReference type="SAM" id="Phobius"/>
    </source>
</evidence>
<gene>
    <name evidence="12" type="ORF">Cvel_14642</name>
</gene>
<sequence length="498" mass="54295">MAAIDPEPGTRDLRVRLIADGGDGGDSPSRSSARGGTSDSERTRVSIAKESFIHEEAEEDVPVLPEDKAKGSTVPAAISVLAKTILGVGLLSLSSALKAVGIVYALLLLFLASCLSSFSLHLLGETALKEGGNQVTFYGVASNLFPPLRYVLDLVIAFKCIGVAISYLMVIASSVTDLLILAFPALGYPDLDEAARNRKIRALRAWALITCVVFLVAPTSLPKRIRSLRYTNYLALFGMLYFTAFVIIYYFSVLASGGETRGSEVVFFRNDPFEMLRVLPIFIFSFTCHQNMFTICNELRNRSIGKVNTVIVGSVAASLCVYIGPAVCGYLQFGNATTDNLLRNYDSSATEGNGVAKVAVLTCKVLMAVAFIFTYPLQCHPARTSLRVVIWRDAELSRQQERWILRGLTVAILVVTTAIACLVENMQFILAVVGAVGSNSICYIMPAMIYIKMFESDGWTVKRILSVVLLAIGVVIMPLCLYAEISEVFKKNNLENHE</sequence>
<dbReference type="GO" id="GO:0005313">
    <property type="term" value="F:L-glutamate transmembrane transporter activity"/>
    <property type="evidence" value="ECO:0007669"/>
    <property type="project" value="TreeGrafter"/>
</dbReference>
<keyword evidence="3" id="KW-0813">Transport</keyword>
<feature type="transmembrane region" description="Helical" evidence="10">
    <location>
        <begin position="74"/>
        <end position="93"/>
    </location>
</feature>
<evidence type="ECO:0000256" key="8">
    <source>
        <dbReference type="ARBA" id="ARBA00023136"/>
    </source>
</evidence>
<evidence type="ECO:0000256" key="3">
    <source>
        <dbReference type="ARBA" id="ARBA00022448"/>
    </source>
</evidence>
<evidence type="ECO:0000256" key="1">
    <source>
        <dbReference type="ARBA" id="ARBA00004128"/>
    </source>
</evidence>
<dbReference type="PANTHER" id="PTHR22950">
    <property type="entry name" value="AMINO ACID TRANSPORTER"/>
    <property type="match status" value="1"/>
</dbReference>
<name>A0A0G4F1U4_9ALVE</name>
<evidence type="ECO:0000256" key="9">
    <source>
        <dbReference type="SAM" id="MobiDB-lite"/>
    </source>
</evidence>
<comment type="subcellular location">
    <subcellularLocation>
        <location evidence="1">Vacuole membrane</location>
        <topology evidence="1">Multi-pass membrane protein</topology>
    </subcellularLocation>
</comment>
<feature type="transmembrane region" description="Helical" evidence="10">
    <location>
        <begin position="275"/>
        <end position="295"/>
    </location>
</feature>
<organism evidence="12">
    <name type="scientific">Chromera velia CCMP2878</name>
    <dbReference type="NCBI Taxonomy" id="1169474"/>
    <lineage>
        <taxon>Eukaryota</taxon>
        <taxon>Sar</taxon>
        <taxon>Alveolata</taxon>
        <taxon>Colpodellida</taxon>
        <taxon>Chromeraceae</taxon>
        <taxon>Chromera</taxon>
    </lineage>
</organism>
<feature type="transmembrane region" description="Helical" evidence="10">
    <location>
        <begin position="354"/>
        <end position="377"/>
    </location>
</feature>
<dbReference type="GO" id="GO:0015194">
    <property type="term" value="F:L-serine transmembrane transporter activity"/>
    <property type="evidence" value="ECO:0007669"/>
    <property type="project" value="TreeGrafter"/>
</dbReference>
<dbReference type="GO" id="GO:0005774">
    <property type="term" value="C:vacuolar membrane"/>
    <property type="evidence" value="ECO:0007669"/>
    <property type="project" value="UniProtKB-SubCell"/>
</dbReference>
<proteinExistence type="inferred from homology"/>
<feature type="domain" description="Amino acid transporter transmembrane" evidence="11">
    <location>
        <begin position="71"/>
        <end position="483"/>
    </location>
</feature>
<feature type="transmembrane region" description="Helical" evidence="10">
    <location>
        <begin position="463"/>
        <end position="485"/>
    </location>
</feature>
<evidence type="ECO:0000256" key="7">
    <source>
        <dbReference type="ARBA" id="ARBA00022989"/>
    </source>
</evidence>